<evidence type="ECO:0000313" key="4">
    <source>
        <dbReference type="EMBL" id="GMN20626.1"/>
    </source>
</evidence>
<dbReference type="Proteomes" id="UP001187192">
    <property type="component" value="Unassembled WGS sequence"/>
</dbReference>
<accession>A0AA88CHT0</accession>
<reference evidence="3" key="1">
    <citation type="submission" date="2023-07" db="EMBL/GenBank/DDBJ databases">
        <title>draft genome sequence of fig (Ficus carica).</title>
        <authorList>
            <person name="Takahashi T."/>
            <person name="Nishimura K."/>
        </authorList>
    </citation>
    <scope>NUCLEOTIDE SEQUENCE</scope>
</reference>
<feature type="compositionally biased region" description="Basic and acidic residues" evidence="1">
    <location>
        <begin position="51"/>
        <end position="60"/>
    </location>
</feature>
<sequence length="60" mass="7103">MDVHVLKKPTFRRSQLGSHSLRFTLEKPRLASKAEAKPVKTKAKIRHRRTTKPERMPRRN</sequence>
<protein>
    <submittedName>
        <fullName evidence="3">Uncharacterized protein</fullName>
    </submittedName>
</protein>
<evidence type="ECO:0000313" key="3">
    <source>
        <dbReference type="EMBL" id="GMN20618.1"/>
    </source>
</evidence>
<name>A0AA88CHT0_FICCA</name>
<dbReference type="EMBL" id="BTGU01003913">
    <property type="protein sequence ID" value="GMN20635.1"/>
    <property type="molecule type" value="Genomic_DNA"/>
</dbReference>
<feature type="compositionally biased region" description="Basic residues" evidence="1">
    <location>
        <begin position="39"/>
        <end position="50"/>
    </location>
</feature>
<comment type="caution">
    <text evidence="3">The sequence shown here is derived from an EMBL/GenBank/DDBJ whole genome shotgun (WGS) entry which is preliminary data.</text>
</comment>
<evidence type="ECO:0000313" key="5">
    <source>
        <dbReference type="EMBL" id="GMN20635.1"/>
    </source>
</evidence>
<dbReference type="EMBL" id="BTGU01003911">
    <property type="protein sequence ID" value="GMN20618.1"/>
    <property type="molecule type" value="Genomic_DNA"/>
</dbReference>
<proteinExistence type="predicted"/>
<gene>
    <name evidence="2" type="ORF">TIFTF001_045356</name>
    <name evidence="3" type="ORF">TIFTF001_045357</name>
    <name evidence="4" type="ORF">TIFTF001_045358</name>
    <name evidence="5" type="ORF">TIFTF001_045359</name>
</gene>
<organism evidence="3 6">
    <name type="scientific">Ficus carica</name>
    <name type="common">Common fig</name>
    <dbReference type="NCBI Taxonomy" id="3494"/>
    <lineage>
        <taxon>Eukaryota</taxon>
        <taxon>Viridiplantae</taxon>
        <taxon>Streptophyta</taxon>
        <taxon>Embryophyta</taxon>
        <taxon>Tracheophyta</taxon>
        <taxon>Spermatophyta</taxon>
        <taxon>Magnoliopsida</taxon>
        <taxon>eudicotyledons</taxon>
        <taxon>Gunneridae</taxon>
        <taxon>Pentapetalae</taxon>
        <taxon>rosids</taxon>
        <taxon>fabids</taxon>
        <taxon>Rosales</taxon>
        <taxon>Moraceae</taxon>
        <taxon>Ficeae</taxon>
        <taxon>Ficus</taxon>
    </lineage>
</organism>
<keyword evidence="6" id="KW-1185">Reference proteome</keyword>
<dbReference type="EMBL" id="BTGU01003912">
    <property type="protein sequence ID" value="GMN20626.1"/>
    <property type="molecule type" value="Genomic_DNA"/>
</dbReference>
<evidence type="ECO:0000313" key="6">
    <source>
        <dbReference type="Proteomes" id="UP001187192"/>
    </source>
</evidence>
<feature type="region of interest" description="Disordered" evidence="1">
    <location>
        <begin position="32"/>
        <end position="60"/>
    </location>
</feature>
<evidence type="ECO:0000256" key="1">
    <source>
        <dbReference type="SAM" id="MobiDB-lite"/>
    </source>
</evidence>
<dbReference type="EMBL" id="BTGU01003910">
    <property type="protein sequence ID" value="GMN20612.1"/>
    <property type="molecule type" value="Genomic_DNA"/>
</dbReference>
<dbReference type="AlphaFoldDB" id="A0AA88CHT0"/>
<evidence type="ECO:0000313" key="2">
    <source>
        <dbReference type="EMBL" id="GMN20612.1"/>
    </source>
</evidence>